<dbReference type="AlphaFoldDB" id="A0A3E2B1I6"/>
<accession>A0A3E2B1I6</accession>
<dbReference type="Proteomes" id="UP000260649">
    <property type="component" value="Unassembled WGS sequence"/>
</dbReference>
<dbReference type="GO" id="GO:0007059">
    <property type="term" value="P:chromosome segregation"/>
    <property type="evidence" value="ECO:0007669"/>
    <property type="project" value="UniProtKB-KW"/>
</dbReference>
<reference evidence="3 4" key="1">
    <citation type="submission" date="2018-07" db="EMBL/GenBank/DDBJ databases">
        <title>GABA Modulating Bacteria of the Human Gut Microbiota.</title>
        <authorList>
            <person name="Strandwitz P."/>
            <person name="Kim K.H."/>
            <person name="Terekhova D."/>
            <person name="Liu J.K."/>
            <person name="Sharma A."/>
            <person name="Levering J."/>
            <person name="Mcdonald D."/>
            <person name="Dietrich D."/>
            <person name="Ramadhar T.R."/>
            <person name="Lekbua A."/>
            <person name="Mroue N."/>
            <person name="Liston C."/>
            <person name="Stewart E.J."/>
            <person name="Dubin M.J."/>
            <person name="Zengler K."/>
            <person name="Knight R."/>
            <person name="Gilbert J.A."/>
            <person name="Clardy J."/>
            <person name="Lewis K."/>
        </authorList>
    </citation>
    <scope>NUCLEOTIDE SEQUENCE [LARGE SCALE GENOMIC DNA]</scope>
    <source>
        <strain evidence="3 4">KLE1738</strain>
    </source>
</reference>
<proteinExistence type="predicted"/>
<evidence type="ECO:0000256" key="2">
    <source>
        <dbReference type="ARBA" id="ARBA00044777"/>
    </source>
</evidence>
<dbReference type="Pfam" id="PF02616">
    <property type="entry name" value="SMC_ScpA"/>
    <property type="match status" value="1"/>
</dbReference>
<name>A0A3E2B1I6_9FIRM</name>
<gene>
    <name evidence="3" type="ORF">DV520_10365</name>
</gene>
<organism evidence="3 4">
    <name type="scientific">Evtepia gabavorous</name>
    <dbReference type="NCBI Taxonomy" id="2211183"/>
    <lineage>
        <taxon>Bacteria</taxon>
        <taxon>Bacillati</taxon>
        <taxon>Bacillota</taxon>
        <taxon>Clostridia</taxon>
        <taxon>Eubacteriales</taxon>
        <taxon>Evtepia</taxon>
    </lineage>
</organism>
<dbReference type="InterPro" id="IPR003768">
    <property type="entry name" value="ScpA"/>
</dbReference>
<evidence type="ECO:0000313" key="4">
    <source>
        <dbReference type="Proteomes" id="UP000260649"/>
    </source>
</evidence>
<protein>
    <recommendedName>
        <fullName evidence="2">Segregation and condensation protein A</fullName>
    </recommendedName>
</protein>
<dbReference type="OrthoDB" id="9811016at2"/>
<keyword evidence="4" id="KW-1185">Reference proteome</keyword>
<dbReference type="GeneID" id="97996138"/>
<keyword evidence="1" id="KW-0159">Chromosome partition</keyword>
<dbReference type="RefSeq" id="WP_117142681.1">
    <property type="nucleotide sequence ID" value="NZ_CAKXKJ010000001.1"/>
</dbReference>
<dbReference type="EMBL" id="QQRQ01000024">
    <property type="protein sequence ID" value="RFT05872.1"/>
    <property type="molecule type" value="Genomic_DNA"/>
</dbReference>
<dbReference type="Gene3D" id="6.10.250.2410">
    <property type="match status" value="1"/>
</dbReference>
<evidence type="ECO:0000256" key="1">
    <source>
        <dbReference type="ARBA" id="ARBA00022829"/>
    </source>
</evidence>
<dbReference type="PANTHER" id="PTHR33969">
    <property type="entry name" value="SEGREGATION AND CONDENSATION PROTEIN A"/>
    <property type="match status" value="1"/>
</dbReference>
<dbReference type="PANTHER" id="PTHR33969:SF2">
    <property type="entry name" value="SEGREGATION AND CONDENSATION PROTEIN A"/>
    <property type="match status" value="1"/>
</dbReference>
<sequence>MERPVYYIKGVVRDGAEATQDFVGPLDLILHLLQKNRIAVRDIPLAGILAQFLTWMSSRRALDLEVAGEFISMASHLMLLKTRMLLSEQDQEAQSEMEELIASLEARQRHENYARILAVLPQLSEGYQQGRAAFPKGPEPQFARRVYRYVHSGEDLRAAVAAWQARQRRAAPPSLEEFRGVVRPAPYRVEEKAAELLSLLRAEGPRRLTDLIRRSGSRSEATATFLALLELCREGKIHLAGEMDNPEVSWRSGT</sequence>
<evidence type="ECO:0000313" key="3">
    <source>
        <dbReference type="EMBL" id="RFT05872.1"/>
    </source>
</evidence>
<comment type="caution">
    <text evidence="3">The sequence shown here is derived from an EMBL/GenBank/DDBJ whole genome shotgun (WGS) entry which is preliminary data.</text>
</comment>